<feature type="domain" description="Phytocyanin" evidence="2">
    <location>
        <begin position="510"/>
        <end position="578"/>
    </location>
</feature>
<dbReference type="GO" id="GO:0009055">
    <property type="term" value="F:electron transfer activity"/>
    <property type="evidence" value="ECO:0007669"/>
    <property type="project" value="InterPro"/>
</dbReference>
<feature type="compositionally biased region" description="Basic and acidic residues" evidence="1">
    <location>
        <begin position="298"/>
        <end position="308"/>
    </location>
</feature>
<sequence>MLPSNPRAGRSRSVTRQPTTSQPRSASRPSERYSVVSEDRGVRGRVYNGGNARQVRSQRSMGNVRPSRNKEAALPPPPPPTFPKVDMTSLTMRSSPSTYSRPPPSGDSDSSSSSMSSSGSSFLDRMRHRGAPSSSSQSSFELDLDASKETADQAFAANDLVSYGYSIWNRVATAASTWTGNGSNTGNILISGGRSFSDQWIRRSRSLIWFDTQIAVAPSSGDSEITRALKAYHISKARDQSDLPDWLFDEHERGVGNRTQHSARYEEQSEYDDTGAVMRTRGRGFRDIYDGVAASETRGARGRVDESRSSAFASGGSDRPTTRATDRLKAIRDAKRQAARTERSSDTAVPRGVNSVERGRVDEYEYDTSSVVWDYTSTAAAYDTSSVVYDTTSTTDAVYETSSDVYETSAAVYDTTSDVYDTTSSVAYDTTSAAYTSVATYGSGSSSWGNSEYNDCVQQCVASFGAPAATYTPPSETSDAGSTGTGATHTIIVAPTQGVLRYVPFATNASVGDTIKFVWNANVHTVTKGSQLELCNITSDAPFTSGVQNQSFVFTQVVNSTDPTFFYCNVPTHCQKGMFGIINPPNADVAFSNSSVAAMMPSIASNDSQVSAWASYTQNATEGSKAATWGNSIDMGSMPEWSYSVMAENVMYTRNFLAANPDVMKEDGSVDLGASSAPLVIPQDLNAVLAASGSSSAAGPSATSSATGSASSASASASPSAASGARGLTASFGLASVIAFGAALFAL</sequence>
<dbReference type="PANTHER" id="PTHR34883:SF15">
    <property type="entry name" value="EXTRACELLULAR SERINE-RICH PROTEIN"/>
    <property type="match status" value="1"/>
</dbReference>
<feature type="region of interest" description="Disordered" evidence="1">
    <location>
        <begin position="1"/>
        <end position="142"/>
    </location>
</feature>
<name>A0A9Q5HQI1_SANBA</name>
<dbReference type="InterPro" id="IPR052953">
    <property type="entry name" value="Ser-rich/MCO-related"/>
</dbReference>
<reference evidence="3" key="1">
    <citation type="submission" date="2016-06" db="EMBL/GenBank/DDBJ databases">
        <title>Draft Genome sequence of the fungus Inonotus baumii.</title>
        <authorList>
            <person name="Zhu H."/>
            <person name="Lin W."/>
        </authorList>
    </citation>
    <scope>NUCLEOTIDE SEQUENCE</scope>
    <source>
        <strain evidence="3">821</strain>
    </source>
</reference>
<gene>
    <name evidence="3" type="ORF">A7U60_g8768</name>
</gene>
<accession>A0A9Q5HQI1</accession>
<feature type="region of interest" description="Disordered" evidence="1">
    <location>
        <begin position="297"/>
        <end position="354"/>
    </location>
</feature>
<evidence type="ECO:0000313" key="4">
    <source>
        <dbReference type="Proteomes" id="UP000757232"/>
    </source>
</evidence>
<dbReference type="OrthoDB" id="2331100at2759"/>
<dbReference type="PANTHER" id="PTHR34883">
    <property type="entry name" value="SERINE-RICH PROTEIN, PUTATIVE-RELATED-RELATED"/>
    <property type="match status" value="1"/>
</dbReference>
<evidence type="ECO:0000259" key="2">
    <source>
        <dbReference type="Pfam" id="PF02298"/>
    </source>
</evidence>
<proteinExistence type="predicted"/>
<comment type="caution">
    <text evidence="3">The sequence shown here is derived from an EMBL/GenBank/DDBJ whole genome shotgun (WGS) entry which is preliminary data.</text>
</comment>
<feature type="compositionally biased region" description="Low complexity" evidence="1">
    <location>
        <begin position="93"/>
        <end position="121"/>
    </location>
</feature>
<dbReference type="InterPro" id="IPR008972">
    <property type="entry name" value="Cupredoxin"/>
</dbReference>
<dbReference type="InterPro" id="IPR003245">
    <property type="entry name" value="Phytocyanin_dom"/>
</dbReference>
<feature type="compositionally biased region" description="Polar residues" evidence="1">
    <location>
        <begin position="12"/>
        <end position="28"/>
    </location>
</feature>
<organism evidence="3 4">
    <name type="scientific">Sanghuangporus baumii</name>
    <name type="common">Phellinus baumii</name>
    <dbReference type="NCBI Taxonomy" id="108892"/>
    <lineage>
        <taxon>Eukaryota</taxon>
        <taxon>Fungi</taxon>
        <taxon>Dikarya</taxon>
        <taxon>Basidiomycota</taxon>
        <taxon>Agaricomycotina</taxon>
        <taxon>Agaricomycetes</taxon>
        <taxon>Hymenochaetales</taxon>
        <taxon>Hymenochaetaceae</taxon>
        <taxon>Sanghuangporus</taxon>
    </lineage>
</organism>
<feature type="compositionally biased region" description="Basic and acidic residues" evidence="1">
    <location>
        <begin position="320"/>
        <end position="345"/>
    </location>
</feature>
<dbReference type="SUPFAM" id="SSF49503">
    <property type="entry name" value="Cupredoxins"/>
    <property type="match status" value="1"/>
</dbReference>
<evidence type="ECO:0000313" key="3">
    <source>
        <dbReference type="EMBL" id="OCB84096.1"/>
    </source>
</evidence>
<dbReference type="AlphaFoldDB" id="A0A9Q5HQI1"/>
<feature type="compositionally biased region" description="Low complexity" evidence="1">
    <location>
        <begin position="44"/>
        <end position="53"/>
    </location>
</feature>
<keyword evidence="4" id="KW-1185">Reference proteome</keyword>
<protein>
    <recommendedName>
        <fullName evidence="2">Phytocyanin domain-containing protein</fullName>
    </recommendedName>
</protein>
<dbReference type="Gene3D" id="2.60.40.420">
    <property type="entry name" value="Cupredoxins - blue copper proteins"/>
    <property type="match status" value="1"/>
</dbReference>
<dbReference type="EMBL" id="LNZH02000216">
    <property type="protein sequence ID" value="OCB84096.1"/>
    <property type="molecule type" value="Genomic_DNA"/>
</dbReference>
<dbReference type="Proteomes" id="UP000757232">
    <property type="component" value="Unassembled WGS sequence"/>
</dbReference>
<evidence type="ECO:0000256" key="1">
    <source>
        <dbReference type="SAM" id="MobiDB-lite"/>
    </source>
</evidence>
<dbReference type="Pfam" id="PF02298">
    <property type="entry name" value="Cu_bind_like"/>
    <property type="match status" value="1"/>
</dbReference>